<comment type="caution">
    <text evidence="4">The sequence shown here is derived from an EMBL/GenBank/DDBJ whole genome shotgun (WGS) entry which is preliminary data.</text>
</comment>
<dbReference type="SUPFAM" id="SSF74982">
    <property type="entry name" value="Small protein B (SmpB)"/>
    <property type="match status" value="1"/>
</dbReference>
<dbReference type="Pfam" id="PF01668">
    <property type="entry name" value="SmpB"/>
    <property type="match status" value="1"/>
</dbReference>
<dbReference type="CDD" id="cd09294">
    <property type="entry name" value="SmpB"/>
    <property type="match status" value="1"/>
</dbReference>
<dbReference type="GO" id="GO:0070929">
    <property type="term" value="P:trans-translation"/>
    <property type="evidence" value="ECO:0007669"/>
    <property type="project" value="UniProtKB-UniRule"/>
</dbReference>
<comment type="subcellular location">
    <subcellularLocation>
        <location evidence="3">Cytoplasm</location>
    </subcellularLocation>
    <text evidence="3">The tmRNA-SmpB complex associates with stalled 70S ribosomes.</text>
</comment>
<evidence type="ECO:0000313" key="4">
    <source>
        <dbReference type="EMBL" id="PIR93329.1"/>
    </source>
</evidence>
<dbReference type="InterPro" id="IPR023620">
    <property type="entry name" value="SmpB"/>
</dbReference>
<dbReference type="NCBIfam" id="NF003843">
    <property type="entry name" value="PRK05422.1"/>
    <property type="match status" value="1"/>
</dbReference>
<dbReference type="Gene3D" id="2.40.280.10">
    <property type="match status" value="1"/>
</dbReference>
<dbReference type="InterPro" id="IPR000037">
    <property type="entry name" value="SsrA-bd_prot"/>
</dbReference>
<keyword evidence="1 3" id="KW-0963">Cytoplasm</keyword>
<name>A0A2H0V4G4_9BACT</name>
<gene>
    <name evidence="3" type="primary">smpB</name>
    <name evidence="4" type="ORF">COT99_01335</name>
</gene>
<dbReference type="HAMAP" id="MF_00023">
    <property type="entry name" value="SmpB"/>
    <property type="match status" value="1"/>
</dbReference>
<sequence length="154" mass="17761">MPTYAINKRANFDYQISDKYEAGIVFAGYEVKSVKTGHISLKEAFVTLKRKAGHGLPDAYLTNCHIPLYKHAGKMPDYEPARSRKLLIKKIEIRQLIGKTKEKGLTLVPIRVYNKGSLIKLEFGVGKGKKKIDKRENIKKRETERRIQKLQKQY</sequence>
<evidence type="ECO:0000256" key="3">
    <source>
        <dbReference type="HAMAP-Rule" id="MF_00023"/>
    </source>
</evidence>
<evidence type="ECO:0000256" key="1">
    <source>
        <dbReference type="ARBA" id="ARBA00022490"/>
    </source>
</evidence>
<dbReference type="Proteomes" id="UP000228626">
    <property type="component" value="Unassembled WGS sequence"/>
</dbReference>
<protein>
    <recommendedName>
        <fullName evidence="3">SsrA-binding protein</fullName>
    </recommendedName>
    <alternativeName>
        <fullName evidence="3">Small protein B</fullName>
    </alternativeName>
</protein>
<organism evidence="4 5">
    <name type="scientific">Candidatus Falkowbacteria bacterium CG10_big_fil_rev_8_21_14_0_10_43_10</name>
    <dbReference type="NCBI Taxonomy" id="1974567"/>
    <lineage>
        <taxon>Bacteria</taxon>
        <taxon>Candidatus Falkowiibacteriota</taxon>
    </lineage>
</organism>
<dbReference type="PANTHER" id="PTHR30308:SF2">
    <property type="entry name" value="SSRA-BINDING PROTEIN"/>
    <property type="match status" value="1"/>
</dbReference>
<accession>A0A2H0V4G4</accession>
<dbReference type="EMBL" id="PFAR01000016">
    <property type="protein sequence ID" value="PIR93329.1"/>
    <property type="molecule type" value="Genomic_DNA"/>
</dbReference>
<proteinExistence type="inferred from homology"/>
<comment type="function">
    <text evidence="3">Required for rescue of stalled ribosomes mediated by trans-translation. Binds to transfer-messenger RNA (tmRNA), required for stable association of tmRNA with ribosomes. tmRNA and SmpB together mimic tRNA shape, replacing the anticodon stem-loop with SmpB. tmRNA is encoded by the ssrA gene; the 2 termini fold to resemble tRNA(Ala) and it encodes a 'tag peptide', a short internal open reading frame. During trans-translation Ala-aminoacylated tmRNA acts like a tRNA, entering the A-site of stalled ribosomes, displacing the stalled mRNA. The ribosome then switches to translate the ORF on the tmRNA; the nascent peptide is terminated with the 'tag peptide' encoded by the tmRNA and targeted for degradation. The ribosome is freed to recommence translation, which seems to be the essential function of trans-translation.</text>
</comment>
<dbReference type="PANTHER" id="PTHR30308">
    <property type="entry name" value="TMRNA-BINDING COMPONENT OF TRANS-TRANSLATION TAGGING COMPLEX"/>
    <property type="match status" value="1"/>
</dbReference>
<dbReference type="NCBIfam" id="TIGR00086">
    <property type="entry name" value="smpB"/>
    <property type="match status" value="1"/>
</dbReference>
<dbReference type="GO" id="GO:0003723">
    <property type="term" value="F:RNA binding"/>
    <property type="evidence" value="ECO:0007669"/>
    <property type="project" value="UniProtKB-UniRule"/>
</dbReference>
<evidence type="ECO:0000256" key="2">
    <source>
        <dbReference type="ARBA" id="ARBA00022884"/>
    </source>
</evidence>
<evidence type="ECO:0000313" key="5">
    <source>
        <dbReference type="Proteomes" id="UP000228626"/>
    </source>
</evidence>
<dbReference type="GO" id="GO:0070930">
    <property type="term" value="P:trans-translation-dependent protein tagging"/>
    <property type="evidence" value="ECO:0007669"/>
    <property type="project" value="TreeGrafter"/>
</dbReference>
<keyword evidence="2 3" id="KW-0694">RNA-binding</keyword>
<comment type="similarity">
    <text evidence="3">Belongs to the SmpB family.</text>
</comment>
<reference evidence="5" key="1">
    <citation type="submission" date="2017-09" db="EMBL/GenBank/DDBJ databases">
        <title>Depth-based differentiation of microbial function through sediment-hosted aquifers and enrichment of novel symbionts in the deep terrestrial subsurface.</title>
        <authorList>
            <person name="Probst A.J."/>
            <person name="Ladd B."/>
            <person name="Jarett J.K."/>
            <person name="Geller-Mcgrath D.E."/>
            <person name="Sieber C.M.K."/>
            <person name="Emerson J.B."/>
            <person name="Anantharaman K."/>
            <person name="Thomas B.C."/>
            <person name="Malmstrom R."/>
            <person name="Stieglmeier M."/>
            <person name="Klingl A."/>
            <person name="Woyke T."/>
            <person name="Ryan C.M."/>
            <person name="Banfield J.F."/>
        </authorList>
    </citation>
    <scope>NUCLEOTIDE SEQUENCE [LARGE SCALE GENOMIC DNA]</scope>
</reference>
<dbReference type="GO" id="GO:0005829">
    <property type="term" value="C:cytosol"/>
    <property type="evidence" value="ECO:0007669"/>
    <property type="project" value="TreeGrafter"/>
</dbReference>
<dbReference type="AlphaFoldDB" id="A0A2H0V4G4"/>